<dbReference type="Proteomes" id="UP000179059">
    <property type="component" value="Unassembled WGS sequence"/>
</dbReference>
<dbReference type="EMBL" id="MHKX01000002">
    <property type="protein sequence ID" value="OGY98784.1"/>
    <property type="molecule type" value="Genomic_DNA"/>
</dbReference>
<comment type="caution">
    <text evidence="1">The sequence shown here is derived from an EMBL/GenBank/DDBJ whole genome shotgun (WGS) entry which is preliminary data.</text>
</comment>
<proteinExistence type="predicted"/>
<dbReference type="AlphaFoldDB" id="A0A1G2CBL2"/>
<evidence type="ECO:0000313" key="2">
    <source>
        <dbReference type="Proteomes" id="UP000179059"/>
    </source>
</evidence>
<protein>
    <submittedName>
        <fullName evidence="1">Uncharacterized protein</fullName>
    </submittedName>
</protein>
<accession>A0A1G2CBL2</accession>
<evidence type="ECO:0000313" key="1">
    <source>
        <dbReference type="EMBL" id="OGY98784.1"/>
    </source>
</evidence>
<gene>
    <name evidence="1" type="ORF">A2855_00685</name>
</gene>
<reference evidence="1 2" key="1">
    <citation type="journal article" date="2016" name="Nat. Commun.">
        <title>Thousands of microbial genomes shed light on interconnected biogeochemical processes in an aquifer system.</title>
        <authorList>
            <person name="Anantharaman K."/>
            <person name="Brown C.T."/>
            <person name="Hug L.A."/>
            <person name="Sharon I."/>
            <person name="Castelle C.J."/>
            <person name="Probst A.J."/>
            <person name="Thomas B.C."/>
            <person name="Singh A."/>
            <person name="Wilkins M.J."/>
            <person name="Karaoz U."/>
            <person name="Brodie E.L."/>
            <person name="Williams K.H."/>
            <person name="Hubbard S.S."/>
            <person name="Banfield J.F."/>
        </authorList>
    </citation>
    <scope>NUCLEOTIDE SEQUENCE [LARGE SCALE GENOMIC DNA]</scope>
</reference>
<sequence length="65" mass="7128">MPRKKWQAPLQEGGPWPSCWAVINLVKGGLRVGLVTAVSRQSVELRCEDGLCDIPFGDILATNYS</sequence>
<organism evidence="1 2">
    <name type="scientific">Candidatus Liptonbacteria bacterium RIFCSPHIGHO2_01_FULL_57_28</name>
    <dbReference type="NCBI Taxonomy" id="1798647"/>
    <lineage>
        <taxon>Bacteria</taxon>
        <taxon>Candidatus Liptoniibacteriota</taxon>
    </lineage>
</organism>
<name>A0A1G2CBL2_9BACT</name>
<dbReference type="STRING" id="1798647.A2855_00685"/>